<evidence type="ECO:0000256" key="2">
    <source>
        <dbReference type="ARBA" id="ARBA00004496"/>
    </source>
</evidence>
<feature type="domain" description="PX" evidence="10">
    <location>
        <begin position="66"/>
        <end position="190"/>
    </location>
</feature>
<dbReference type="InterPro" id="IPR015404">
    <property type="entry name" value="Vps5_C"/>
</dbReference>
<feature type="compositionally biased region" description="Polar residues" evidence="9">
    <location>
        <begin position="462"/>
        <end position="476"/>
    </location>
</feature>
<dbReference type="GO" id="GO:0000407">
    <property type="term" value="C:phagophore assembly site"/>
    <property type="evidence" value="ECO:0007669"/>
    <property type="project" value="TreeGrafter"/>
</dbReference>
<dbReference type="Pfam" id="PF00787">
    <property type="entry name" value="PX"/>
    <property type="match status" value="1"/>
</dbReference>
<protein>
    <recommendedName>
        <fullName evidence="10">PX domain-containing protein</fullName>
    </recommendedName>
</protein>
<evidence type="ECO:0000259" key="10">
    <source>
        <dbReference type="PROSITE" id="PS50195"/>
    </source>
</evidence>
<dbReference type="GO" id="GO:0061709">
    <property type="term" value="P:reticulophagy"/>
    <property type="evidence" value="ECO:0007669"/>
    <property type="project" value="TreeGrafter"/>
</dbReference>
<keyword evidence="4" id="KW-0813">Transport</keyword>
<comment type="subcellular location">
    <subcellularLocation>
        <location evidence="2">Cytoplasm</location>
    </subcellularLocation>
    <subcellularLocation>
        <location evidence="1">Endomembrane system</location>
        <topology evidence="1">Peripheral membrane protein</topology>
    </subcellularLocation>
</comment>
<comment type="similarity">
    <text evidence="3">Belongs to the sorting nexin family.</text>
</comment>
<dbReference type="GO" id="GO:0000422">
    <property type="term" value="P:autophagy of mitochondrion"/>
    <property type="evidence" value="ECO:0007669"/>
    <property type="project" value="TreeGrafter"/>
</dbReference>
<feature type="region of interest" description="Disordered" evidence="9">
    <location>
        <begin position="460"/>
        <end position="482"/>
    </location>
</feature>
<dbReference type="SUPFAM" id="SSF103657">
    <property type="entry name" value="BAR/IMD domain-like"/>
    <property type="match status" value="1"/>
</dbReference>
<evidence type="ECO:0000313" key="12">
    <source>
        <dbReference type="Proteomes" id="UP001075354"/>
    </source>
</evidence>
<evidence type="ECO:0000256" key="7">
    <source>
        <dbReference type="ARBA" id="ARBA00023136"/>
    </source>
</evidence>
<evidence type="ECO:0000256" key="1">
    <source>
        <dbReference type="ARBA" id="ARBA00004184"/>
    </source>
</evidence>
<dbReference type="Gene3D" id="3.30.1520.10">
    <property type="entry name" value="Phox-like domain"/>
    <property type="match status" value="1"/>
</dbReference>
<comment type="caution">
    <text evidence="11">The sequence shown here is derived from an EMBL/GenBank/DDBJ whole genome shotgun (WGS) entry which is preliminary data.</text>
</comment>
<dbReference type="Pfam" id="PF09325">
    <property type="entry name" value="Vps5"/>
    <property type="match status" value="1"/>
</dbReference>
<gene>
    <name evidence="11" type="ORF">ONE63_002443</name>
</gene>
<dbReference type="GO" id="GO:0035091">
    <property type="term" value="F:phosphatidylinositol binding"/>
    <property type="evidence" value="ECO:0007669"/>
    <property type="project" value="InterPro"/>
</dbReference>
<dbReference type="CDD" id="cd06860">
    <property type="entry name" value="PX_SNX7_30_like"/>
    <property type="match status" value="1"/>
</dbReference>
<dbReference type="GO" id="GO:0015031">
    <property type="term" value="P:protein transport"/>
    <property type="evidence" value="ECO:0007669"/>
    <property type="project" value="TreeGrafter"/>
</dbReference>
<keyword evidence="8" id="KW-0175">Coiled coil</keyword>
<dbReference type="InterPro" id="IPR001683">
    <property type="entry name" value="PX_dom"/>
</dbReference>
<evidence type="ECO:0000313" key="11">
    <source>
        <dbReference type="EMBL" id="KAJ1522132.1"/>
    </source>
</evidence>
<evidence type="ECO:0000256" key="9">
    <source>
        <dbReference type="SAM" id="MobiDB-lite"/>
    </source>
</evidence>
<name>A0AAV7XC87_9NEOP</name>
<organism evidence="11 12">
    <name type="scientific">Megalurothrips usitatus</name>
    <name type="common">bean blossom thrips</name>
    <dbReference type="NCBI Taxonomy" id="439358"/>
    <lineage>
        <taxon>Eukaryota</taxon>
        <taxon>Metazoa</taxon>
        <taxon>Ecdysozoa</taxon>
        <taxon>Arthropoda</taxon>
        <taxon>Hexapoda</taxon>
        <taxon>Insecta</taxon>
        <taxon>Pterygota</taxon>
        <taxon>Neoptera</taxon>
        <taxon>Paraneoptera</taxon>
        <taxon>Thysanoptera</taxon>
        <taxon>Terebrantia</taxon>
        <taxon>Thripoidea</taxon>
        <taxon>Thripidae</taxon>
        <taxon>Megalurothrips</taxon>
    </lineage>
</organism>
<keyword evidence="12" id="KW-1185">Reference proteome</keyword>
<keyword evidence="7" id="KW-0472">Membrane</keyword>
<dbReference type="Gene3D" id="1.20.1270.60">
    <property type="entry name" value="Arfaptin homology (AH) domain/BAR domain"/>
    <property type="match status" value="1"/>
</dbReference>
<dbReference type="PANTHER" id="PTHR45949">
    <property type="entry name" value="SORTING NEXIN-4"/>
    <property type="match status" value="1"/>
</dbReference>
<dbReference type="SMART" id="SM00312">
    <property type="entry name" value="PX"/>
    <property type="match status" value="1"/>
</dbReference>
<accession>A0AAV7XC87</accession>
<evidence type="ECO:0000256" key="5">
    <source>
        <dbReference type="ARBA" id="ARBA00022490"/>
    </source>
</evidence>
<evidence type="ECO:0000256" key="4">
    <source>
        <dbReference type="ARBA" id="ARBA00022448"/>
    </source>
</evidence>
<evidence type="ECO:0000256" key="8">
    <source>
        <dbReference type="SAM" id="Coils"/>
    </source>
</evidence>
<sequence length="482" mass="54811">MSGETAVLEVDKPSLIPTISNGSRSEDLSNGSTSFEGSVIASPSIESFSTLPDQEDLEFNLDAEAGDLQVRVDNPQKHLDTLETYVSFRICSRVNMASRIEYKESEYIVRRRYNDFVWLRQKLVESFPTHLVPPLPGKHTLLAQLDRYSKSFVMARMAMLHRFLTRVVAHPVLSYNTSLYVFLTAKPSEFLLHRKSGPGILGRMTDSLQNLTTTYMVRQHSPEFDSVRDYAITLGEKLGQFEKVGRRLFKERQAYEAELNQFQQIFTLWATSEPELSPLLKAIASAVERNTEAQQKALLDTFSPNFEQPLKEYLLYVDAVKEALQRRDAVQIEYELAVDELNKKRNEKEQLVNSEGGGPSSAFNLWKNPAEARDEKIEKLSQLIPNLVRQAEANQDKMQCANENLRSDLERWHAEKKKDIRGLLLTMASQQIQFYEEVLASWEQVIPEVKCVGQPAVPNATAEGTSSVHVTRQSTKLHIPSL</sequence>
<dbReference type="SUPFAM" id="SSF64268">
    <property type="entry name" value="PX domain"/>
    <property type="match status" value="1"/>
</dbReference>
<dbReference type="Proteomes" id="UP001075354">
    <property type="component" value="Chromosome 12"/>
</dbReference>
<reference evidence="11" key="1">
    <citation type="submission" date="2022-12" db="EMBL/GenBank/DDBJ databases">
        <title>Chromosome-level genome assembly of the bean flower thrips Megalurothrips usitatus.</title>
        <authorList>
            <person name="Ma L."/>
            <person name="Liu Q."/>
            <person name="Li H."/>
            <person name="Cai W."/>
        </authorList>
    </citation>
    <scope>NUCLEOTIDE SEQUENCE</scope>
    <source>
        <strain evidence="11">Cailab_2022a</strain>
    </source>
</reference>
<evidence type="ECO:0000256" key="3">
    <source>
        <dbReference type="ARBA" id="ARBA00010883"/>
    </source>
</evidence>
<dbReference type="PANTHER" id="PTHR45949:SF2">
    <property type="entry name" value="SORTING NEXIN-4"/>
    <property type="match status" value="1"/>
</dbReference>
<dbReference type="GO" id="GO:0034727">
    <property type="term" value="P:piecemeal microautophagy of the nucleus"/>
    <property type="evidence" value="ECO:0007669"/>
    <property type="project" value="TreeGrafter"/>
</dbReference>
<dbReference type="PROSITE" id="PS50195">
    <property type="entry name" value="PX"/>
    <property type="match status" value="1"/>
</dbReference>
<keyword evidence="5" id="KW-0963">Cytoplasm</keyword>
<dbReference type="EMBL" id="JAPTSV010000012">
    <property type="protein sequence ID" value="KAJ1522132.1"/>
    <property type="molecule type" value="Genomic_DNA"/>
</dbReference>
<dbReference type="GO" id="GO:0005769">
    <property type="term" value="C:early endosome"/>
    <property type="evidence" value="ECO:0007669"/>
    <property type="project" value="TreeGrafter"/>
</dbReference>
<dbReference type="AlphaFoldDB" id="A0AAV7XC87"/>
<keyword evidence="6" id="KW-0446">Lipid-binding</keyword>
<dbReference type="InterPro" id="IPR036871">
    <property type="entry name" value="PX_dom_sf"/>
</dbReference>
<dbReference type="GO" id="GO:0032456">
    <property type="term" value="P:endocytic recycling"/>
    <property type="evidence" value="ECO:0007669"/>
    <property type="project" value="TreeGrafter"/>
</dbReference>
<evidence type="ECO:0000256" key="6">
    <source>
        <dbReference type="ARBA" id="ARBA00023121"/>
    </source>
</evidence>
<proteinExistence type="inferred from homology"/>
<feature type="coiled-coil region" evidence="8">
    <location>
        <begin position="327"/>
        <end position="354"/>
    </location>
</feature>
<dbReference type="InterPro" id="IPR027267">
    <property type="entry name" value="AH/BAR_dom_sf"/>
</dbReference>